<dbReference type="EMBL" id="LT555008">
    <property type="protein sequence ID" value="SAM09281.1"/>
    <property type="molecule type" value="Genomic_DNA"/>
</dbReference>
<reference evidence="3" key="1">
    <citation type="submission" date="2016-04" db="EMBL/GenBank/DDBJ databases">
        <authorList>
            <person name="Evans L.H."/>
            <person name="Alamgir A."/>
            <person name="Owens N."/>
            <person name="Weber N.D."/>
            <person name="Virtaneva K."/>
            <person name="Barbian K."/>
            <person name="Babar A."/>
            <person name="Rosenke K."/>
        </authorList>
    </citation>
    <scope>NUCLEOTIDE SEQUENCE [LARGE SCALE GENOMIC DNA]</scope>
    <source>
        <strain evidence="3">CBS 101.48</strain>
    </source>
</reference>
<evidence type="ECO:0000313" key="4">
    <source>
        <dbReference type="Proteomes" id="UP000078561"/>
    </source>
</evidence>
<dbReference type="OrthoDB" id="2249987at2759"/>
<organism evidence="3">
    <name type="scientific">Absidia glauca</name>
    <name type="common">Pin mould</name>
    <dbReference type="NCBI Taxonomy" id="4829"/>
    <lineage>
        <taxon>Eukaryota</taxon>
        <taxon>Fungi</taxon>
        <taxon>Fungi incertae sedis</taxon>
        <taxon>Mucoromycota</taxon>
        <taxon>Mucoromycotina</taxon>
        <taxon>Mucoromycetes</taxon>
        <taxon>Mucorales</taxon>
        <taxon>Cunninghamellaceae</taxon>
        <taxon>Absidia</taxon>
    </lineage>
</organism>
<gene>
    <name evidence="3" type="primary">ABSGL_14957.1 scaffold 15162</name>
</gene>
<keyword evidence="2" id="KW-1133">Transmembrane helix</keyword>
<evidence type="ECO:0000256" key="2">
    <source>
        <dbReference type="SAM" id="Phobius"/>
    </source>
</evidence>
<keyword evidence="2" id="KW-0812">Transmembrane</keyword>
<dbReference type="AlphaFoldDB" id="A0A163MVW4"/>
<feature type="transmembrane region" description="Helical" evidence="2">
    <location>
        <begin position="12"/>
        <end position="28"/>
    </location>
</feature>
<evidence type="ECO:0000313" key="3">
    <source>
        <dbReference type="EMBL" id="SAM09281.1"/>
    </source>
</evidence>
<name>A0A163MVW4_ABSGL</name>
<protein>
    <submittedName>
        <fullName evidence="3">Uncharacterized protein</fullName>
    </submittedName>
</protein>
<feature type="coiled-coil region" evidence="1">
    <location>
        <begin position="30"/>
        <end position="70"/>
    </location>
</feature>
<proteinExistence type="predicted"/>
<keyword evidence="4" id="KW-1185">Reference proteome</keyword>
<accession>A0A163MVW4</accession>
<dbReference type="Proteomes" id="UP000078561">
    <property type="component" value="Unassembled WGS sequence"/>
</dbReference>
<dbReference type="InParanoid" id="A0A163MVW4"/>
<dbReference type="OMA" id="ILPCGYY"/>
<evidence type="ECO:0000256" key="1">
    <source>
        <dbReference type="SAM" id="Coils"/>
    </source>
</evidence>
<sequence>MFTTLQRNLFPALAVLVLPVGYYVGVQLREEKDTKAMKAQLEQLSNLERQAQLEQQRTALLEEKHALMSKLKHNDD</sequence>
<keyword evidence="1" id="KW-0175">Coiled coil</keyword>
<keyword evidence="2" id="KW-0472">Membrane</keyword>